<feature type="coiled-coil region" evidence="1">
    <location>
        <begin position="348"/>
        <end position="392"/>
    </location>
</feature>
<name>A0A3S5K3B0_9CYAN</name>
<feature type="transmembrane region" description="Helical" evidence="2">
    <location>
        <begin position="433"/>
        <end position="454"/>
    </location>
</feature>
<proteinExistence type="predicted"/>
<sequence>MAYIQISAGYSGKSASFGRWLGYLLLGLTTNVAFWVSAFLYLKVTPSTYTSYSAVNLPGASSNASVSLPGIGQASYENASPYASSSSQDPRENYKFIAQSEPVLKAAAASLNMSLGEFGNPRVKVVDNTTVMTIEFKGASPHEAKNKSLAFYKAFETRLNQLRTQEAVRRDVGFQTGLDSSQKKLQIAQKNLSDYKASSGLNSDVQIKDLTTNIELLRRQRAEVLASQQQANARLTELSANLKLSAPQATDAFVLQTDQIFQQNLKNYSDASTTVVVLESKYLPDHPTLVAEKAKLDAAQFALLARSQLLLGRPVNLATIKTLNLTSTNLGSSREVLFQELIKVQVDQKGLTTQAQAIKQQINLLENRLKNLTLQESKLDALKRDMQVAEAVFSTTLTRLDIGKSNTFGSYPLIQIITEPSLPDSPTEPKKSYVYLGAASGSLFSTTGLVLLVMRARKRKTLVTQ</sequence>
<keyword evidence="1" id="KW-0175">Coiled coil</keyword>
<keyword evidence="2" id="KW-1133">Transmembrane helix</keyword>
<dbReference type="GO" id="GO:0005886">
    <property type="term" value="C:plasma membrane"/>
    <property type="evidence" value="ECO:0007669"/>
    <property type="project" value="TreeGrafter"/>
</dbReference>
<dbReference type="PANTHER" id="PTHR32309:SF13">
    <property type="entry name" value="FERRIC ENTEROBACTIN TRANSPORT PROTEIN FEPE"/>
    <property type="match status" value="1"/>
</dbReference>
<feature type="coiled-coil region" evidence="1">
    <location>
        <begin position="178"/>
        <end position="227"/>
    </location>
</feature>
<dbReference type="InterPro" id="IPR050445">
    <property type="entry name" value="Bact_polysacc_biosynth/exp"/>
</dbReference>
<evidence type="ECO:0000256" key="1">
    <source>
        <dbReference type="SAM" id="Coils"/>
    </source>
</evidence>
<dbReference type="RefSeq" id="WP_127081779.1">
    <property type="nucleotide sequence ID" value="NZ_RSCL01000007.1"/>
</dbReference>
<dbReference type="EMBL" id="RSCL01000007">
    <property type="protein sequence ID" value="RUT06106.1"/>
    <property type="molecule type" value="Genomic_DNA"/>
</dbReference>
<protein>
    <recommendedName>
        <fullName evidence="5">Tyrosine kinase G-rich domain-containing protein</fullName>
    </recommendedName>
</protein>
<evidence type="ECO:0000313" key="4">
    <source>
        <dbReference type="Proteomes" id="UP000271624"/>
    </source>
</evidence>
<feature type="transmembrane region" description="Helical" evidence="2">
    <location>
        <begin position="20"/>
        <end position="42"/>
    </location>
</feature>
<evidence type="ECO:0008006" key="5">
    <source>
        <dbReference type="Google" id="ProtNLM"/>
    </source>
</evidence>
<accession>A0A3S5K3B0</accession>
<keyword evidence="2" id="KW-0472">Membrane</keyword>
<dbReference type="GO" id="GO:0004713">
    <property type="term" value="F:protein tyrosine kinase activity"/>
    <property type="evidence" value="ECO:0007669"/>
    <property type="project" value="TreeGrafter"/>
</dbReference>
<dbReference type="AlphaFoldDB" id="A0A3S5K3B0"/>
<reference evidence="3" key="1">
    <citation type="submission" date="2018-12" db="EMBL/GenBank/DDBJ databases">
        <authorList>
            <person name="Will S."/>
            <person name="Neumann-Schaal M."/>
            <person name="Henke P."/>
        </authorList>
    </citation>
    <scope>NUCLEOTIDE SEQUENCE</scope>
    <source>
        <strain evidence="3">PCC 7102</strain>
    </source>
</reference>
<gene>
    <name evidence="3" type="ORF">DSM106972_033120</name>
</gene>
<organism evidence="3 4">
    <name type="scientific">Dulcicalothrix desertica PCC 7102</name>
    <dbReference type="NCBI Taxonomy" id="232991"/>
    <lineage>
        <taxon>Bacteria</taxon>
        <taxon>Bacillati</taxon>
        <taxon>Cyanobacteriota</taxon>
        <taxon>Cyanophyceae</taxon>
        <taxon>Nostocales</taxon>
        <taxon>Calotrichaceae</taxon>
        <taxon>Dulcicalothrix</taxon>
    </lineage>
</organism>
<dbReference type="Proteomes" id="UP000271624">
    <property type="component" value="Unassembled WGS sequence"/>
</dbReference>
<comment type="caution">
    <text evidence="3">The sequence shown here is derived from an EMBL/GenBank/DDBJ whole genome shotgun (WGS) entry which is preliminary data.</text>
</comment>
<evidence type="ECO:0000256" key="2">
    <source>
        <dbReference type="SAM" id="Phobius"/>
    </source>
</evidence>
<evidence type="ECO:0000313" key="3">
    <source>
        <dbReference type="EMBL" id="RUT06106.1"/>
    </source>
</evidence>
<reference evidence="3" key="2">
    <citation type="journal article" date="2019" name="Genome Biol. Evol.">
        <title>Day and night: Metabolic profiles and evolutionary relationships of six axenic non-marine cyanobacteria.</title>
        <authorList>
            <person name="Will S.E."/>
            <person name="Henke P."/>
            <person name="Boedeker C."/>
            <person name="Huang S."/>
            <person name="Brinkmann H."/>
            <person name="Rohde M."/>
            <person name="Jarek M."/>
            <person name="Friedl T."/>
            <person name="Seufert S."/>
            <person name="Schumacher M."/>
            <person name="Overmann J."/>
            <person name="Neumann-Schaal M."/>
            <person name="Petersen J."/>
        </authorList>
    </citation>
    <scope>NUCLEOTIDE SEQUENCE [LARGE SCALE GENOMIC DNA]</scope>
    <source>
        <strain evidence="3">PCC 7102</strain>
    </source>
</reference>
<dbReference type="OrthoDB" id="6148968at2"/>
<dbReference type="PANTHER" id="PTHR32309">
    <property type="entry name" value="TYROSINE-PROTEIN KINASE"/>
    <property type="match status" value="1"/>
</dbReference>
<keyword evidence="4" id="KW-1185">Reference proteome</keyword>
<keyword evidence="2" id="KW-0812">Transmembrane</keyword>